<name>A0AAE0XE49_9GAST</name>
<evidence type="ECO:0000256" key="1">
    <source>
        <dbReference type="SAM" id="MobiDB-lite"/>
    </source>
</evidence>
<feature type="region of interest" description="Disordered" evidence="1">
    <location>
        <begin position="1"/>
        <end position="42"/>
    </location>
</feature>
<evidence type="ECO:0000313" key="3">
    <source>
        <dbReference type="Proteomes" id="UP001283361"/>
    </source>
</evidence>
<protein>
    <submittedName>
        <fullName evidence="2">Uncharacterized protein</fullName>
    </submittedName>
</protein>
<reference evidence="2" key="1">
    <citation type="journal article" date="2023" name="G3 (Bethesda)">
        <title>A reference genome for the long-term kleptoplast-retaining sea slug Elysia crispata morphotype clarki.</title>
        <authorList>
            <person name="Eastman K.E."/>
            <person name="Pendleton A.L."/>
            <person name="Shaikh M.A."/>
            <person name="Suttiyut T."/>
            <person name="Ogas R."/>
            <person name="Tomko P."/>
            <person name="Gavelis G."/>
            <person name="Widhalm J.R."/>
            <person name="Wisecaver J.H."/>
        </authorList>
    </citation>
    <scope>NUCLEOTIDE SEQUENCE</scope>
    <source>
        <strain evidence="2">ECLA1</strain>
    </source>
</reference>
<dbReference type="EMBL" id="JAWDGP010008106">
    <property type="protein sequence ID" value="KAK3690858.1"/>
    <property type="molecule type" value="Genomic_DNA"/>
</dbReference>
<dbReference type="AlphaFoldDB" id="A0AAE0XE49"/>
<gene>
    <name evidence="2" type="ORF">RRG08_021557</name>
</gene>
<accession>A0AAE0XE49</accession>
<sequence length="92" mass="9742">MSRAYKSYRDGHPDSVTAARPRVTANMSGGGGLLKPGSPNQVREAGATGVLIWSRSSALTTPTHTHSHRGRLSPVSHQACSAAHPTLVDTRR</sequence>
<proteinExistence type="predicted"/>
<comment type="caution">
    <text evidence="2">The sequence shown here is derived from an EMBL/GenBank/DDBJ whole genome shotgun (WGS) entry which is preliminary data.</text>
</comment>
<evidence type="ECO:0000313" key="2">
    <source>
        <dbReference type="EMBL" id="KAK3690858.1"/>
    </source>
</evidence>
<dbReference type="Proteomes" id="UP001283361">
    <property type="component" value="Unassembled WGS sequence"/>
</dbReference>
<keyword evidence="3" id="KW-1185">Reference proteome</keyword>
<feature type="region of interest" description="Disordered" evidence="1">
    <location>
        <begin position="61"/>
        <end position="92"/>
    </location>
</feature>
<organism evidence="2 3">
    <name type="scientific">Elysia crispata</name>
    <name type="common">lettuce slug</name>
    <dbReference type="NCBI Taxonomy" id="231223"/>
    <lineage>
        <taxon>Eukaryota</taxon>
        <taxon>Metazoa</taxon>
        <taxon>Spiralia</taxon>
        <taxon>Lophotrochozoa</taxon>
        <taxon>Mollusca</taxon>
        <taxon>Gastropoda</taxon>
        <taxon>Heterobranchia</taxon>
        <taxon>Euthyneura</taxon>
        <taxon>Panpulmonata</taxon>
        <taxon>Sacoglossa</taxon>
        <taxon>Placobranchoidea</taxon>
        <taxon>Plakobranchidae</taxon>
        <taxon>Elysia</taxon>
    </lineage>
</organism>